<keyword evidence="3" id="KW-0285">Flavoprotein</keyword>
<dbReference type="InterPro" id="IPR016166">
    <property type="entry name" value="FAD-bd_PCMH"/>
</dbReference>
<dbReference type="Gene3D" id="3.40.462.20">
    <property type="match status" value="1"/>
</dbReference>
<keyword evidence="6" id="KW-0325">Glycoprotein</keyword>
<evidence type="ECO:0000256" key="6">
    <source>
        <dbReference type="ARBA" id="ARBA00023180"/>
    </source>
</evidence>
<dbReference type="InterPro" id="IPR012951">
    <property type="entry name" value="BBE"/>
</dbReference>
<name>A0AAP0BAS3_9ASPA</name>
<dbReference type="Gene3D" id="3.30.43.10">
    <property type="entry name" value="Uridine Diphospho-n-acetylenolpyruvylglucosamine Reductase, domain 2"/>
    <property type="match status" value="1"/>
</dbReference>
<dbReference type="PANTHER" id="PTHR32448">
    <property type="entry name" value="OS08G0158400 PROTEIN"/>
    <property type="match status" value="1"/>
</dbReference>
<evidence type="ECO:0000256" key="5">
    <source>
        <dbReference type="ARBA" id="ARBA00022827"/>
    </source>
</evidence>
<dbReference type="Pfam" id="PF01565">
    <property type="entry name" value="FAD_binding_4"/>
    <property type="match status" value="1"/>
</dbReference>
<dbReference type="InterPro" id="IPR016169">
    <property type="entry name" value="FAD-bd_PCMH_sub2"/>
</dbReference>
<keyword evidence="5" id="KW-0274">FAD</keyword>
<evidence type="ECO:0000259" key="7">
    <source>
        <dbReference type="PROSITE" id="PS51387"/>
    </source>
</evidence>
<protein>
    <recommendedName>
        <fullName evidence="7">FAD-binding PCMH-type domain-containing protein</fullName>
    </recommendedName>
</protein>
<dbReference type="PROSITE" id="PS51387">
    <property type="entry name" value="FAD_PCMH"/>
    <property type="match status" value="1"/>
</dbReference>
<comment type="cofactor">
    <cofactor evidence="1">
        <name>FAD</name>
        <dbReference type="ChEBI" id="CHEBI:57692"/>
    </cofactor>
</comment>
<organism evidence="8 9">
    <name type="scientific">Platanthera zijinensis</name>
    <dbReference type="NCBI Taxonomy" id="2320716"/>
    <lineage>
        <taxon>Eukaryota</taxon>
        <taxon>Viridiplantae</taxon>
        <taxon>Streptophyta</taxon>
        <taxon>Embryophyta</taxon>
        <taxon>Tracheophyta</taxon>
        <taxon>Spermatophyta</taxon>
        <taxon>Magnoliopsida</taxon>
        <taxon>Liliopsida</taxon>
        <taxon>Asparagales</taxon>
        <taxon>Orchidaceae</taxon>
        <taxon>Orchidoideae</taxon>
        <taxon>Orchideae</taxon>
        <taxon>Orchidinae</taxon>
        <taxon>Platanthera</taxon>
    </lineage>
</organism>
<reference evidence="8 9" key="1">
    <citation type="journal article" date="2022" name="Nat. Plants">
        <title>Genomes of leafy and leafless Platanthera orchids illuminate the evolution of mycoheterotrophy.</title>
        <authorList>
            <person name="Li M.H."/>
            <person name="Liu K.W."/>
            <person name="Li Z."/>
            <person name="Lu H.C."/>
            <person name="Ye Q.L."/>
            <person name="Zhang D."/>
            <person name="Wang J.Y."/>
            <person name="Li Y.F."/>
            <person name="Zhong Z.M."/>
            <person name="Liu X."/>
            <person name="Yu X."/>
            <person name="Liu D.K."/>
            <person name="Tu X.D."/>
            <person name="Liu B."/>
            <person name="Hao Y."/>
            <person name="Liao X.Y."/>
            <person name="Jiang Y.T."/>
            <person name="Sun W.H."/>
            <person name="Chen J."/>
            <person name="Chen Y.Q."/>
            <person name="Ai Y."/>
            <person name="Zhai J.W."/>
            <person name="Wu S.S."/>
            <person name="Zhou Z."/>
            <person name="Hsiao Y.Y."/>
            <person name="Wu W.L."/>
            <person name="Chen Y.Y."/>
            <person name="Lin Y.F."/>
            <person name="Hsu J.L."/>
            <person name="Li C.Y."/>
            <person name="Wang Z.W."/>
            <person name="Zhao X."/>
            <person name="Zhong W.Y."/>
            <person name="Ma X.K."/>
            <person name="Ma L."/>
            <person name="Huang J."/>
            <person name="Chen G.Z."/>
            <person name="Huang M.Z."/>
            <person name="Huang L."/>
            <person name="Peng D.H."/>
            <person name="Luo Y.B."/>
            <person name="Zou S.Q."/>
            <person name="Chen S.P."/>
            <person name="Lan S."/>
            <person name="Tsai W.C."/>
            <person name="Van de Peer Y."/>
            <person name="Liu Z.J."/>
        </authorList>
    </citation>
    <scope>NUCLEOTIDE SEQUENCE [LARGE SCALE GENOMIC DNA]</scope>
    <source>
        <strain evidence="8">Lor287</strain>
    </source>
</reference>
<dbReference type="InterPro" id="IPR036318">
    <property type="entry name" value="FAD-bd_PCMH-like_sf"/>
</dbReference>
<comment type="caution">
    <text evidence="8">The sequence shown here is derived from an EMBL/GenBank/DDBJ whole genome shotgun (WGS) entry which is preliminary data.</text>
</comment>
<dbReference type="InterPro" id="IPR006094">
    <property type="entry name" value="Oxid_FAD_bind_N"/>
</dbReference>
<dbReference type="AlphaFoldDB" id="A0AAP0BAS3"/>
<evidence type="ECO:0000256" key="2">
    <source>
        <dbReference type="ARBA" id="ARBA00005466"/>
    </source>
</evidence>
<dbReference type="InterPro" id="IPR016167">
    <property type="entry name" value="FAD-bd_PCMH_sub1"/>
</dbReference>
<evidence type="ECO:0000256" key="4">
    <source>
        <dbReference type="ARBA" id="ARBA00022729"/>
    </source>
</evidence>
<evidence type="ECO:0000256" key="1">
    <source>
        <dbReference type="ARBA" id="ARBA00001974"/>
    </source>
</evidence>
<dbReference type="EMBL" id="JBBWWQ010000012">
    <property type="protein sequence ID" value="KAK8934680.1"/>
    <property type="molecule type" value="Genomic_DNA"/>
</dbReference>
<keyword evidence="4" id="KW-0732">Signal</keyword>
<dbReference type="SUPFAM" id="SSF56176">
    <property type="entry name" value="FAD-binding/transporter-associated domain-like"/>
    <property type="match status" value="1"/>
</dbReference>
<gene>
    <name evidence="8" type="ORF">KSP39_PZI014549</name>
</gene>
<proteinExistence type="inferred from homology"/>
<dbReference type="Proteomes" id="UP001418222">
    <property type="component" value="Unassembled WGS sequence"/>
</dbReference>
<evidence type="ECO:0000256" key="3">
    <source>
        <dbReference type="ARBA" id="ARBA00022630"/>
    </source>
</evidence>
<keyword evidence="9" id="KW-1185">Reference proteome</keyword>
<accession>A0AAP0BAS3</accession>
<evidence type="ECO:0000313" key="8">
    <source>
        <dbReference type="EMBL" id="KAK8934680.1"/>
    </source>
</evidence>
<dbReference type="GO" id="GO:0016491">
    <property type="term" value="F:oxidoreductase activity"/>
    <property type="evidence" value="ECO:0007669"/>
    <property type="project" value="InterPro"/>
</dbReference>
<sequence length="534" mass="58594">MASKISFAFLLLLLILTLTFLLFRFHSPSTLLVFPSTNSSLDSFHRCFRGHSSPLHDQLPSPIFIAGDASYHSILLSAVKNPRFLASPANSKPSLIVAAATESHAQAAVVCAGGSGLGIRVLSGGHDYEGMSYSAAGSGAASFITVDLSGLRSIAFDADGASAWVQAGATLGELYYAVAKQNGSAAFPAGFCPTVGVGGHFSGGGMGSLTRKFGTAADNIVDARMVDAEGRLLDREAMGEEMFWAIRGAGSAGFGVIVAFKIAVVRVPPAVTVFNVVRTLRQNATKLAARWQQLAHRLDRSLFIRLIAQAADEPDGTRTIQAIFSSLYLGRREELLAEAGRSIPELSLTAADCTEMSWLESVLFFMGNISFKAKSDFVKEPIAESGWKEIWKFLMEAAVEERLVLIVEPLGGKMSEIQEDAIAFPHRKQSLYNIQYFLKWVEKEEEEVTQRHLKWMKSLYEFMTPYVSSKPRAAYYNYKDIDLGRNVEGRGSSYLEARVWGTRYFKGHFLRLAKLKTLVDPQNIFWNELSIPPL</sequence>
<dbReference type="Gene3D" id="3.30.465.10">
    <property type="match status" value="1"/>
</dbReference>
<feature type="domain" description="FAD-binding PCMH-type" evidence="7">
    <location>
        <begin position="89"/>
        <end position="267"/>
    </location>
</feature>
<dbReference type="GO" id="GO:0071949">
    <property type="term" value="F:FAD binding"/>
    <property type="evidence" value="ECO:0007669"/>
    <property type="project" value="InterPro"/>
</dbReference>
<comment type="similarity">
    <text evidence="2">Belongs to the oxygen-dependent FAD-linked oxidoreductase family.</text>
</comment>
<evidence type="ECO:0000313" key="9">
    <source>
        <dbReference type="Proteomes" id="UP001418222"/>
    </source>
</evidence>
<dbReference type="Pfam" id="PF08031">
    <property type="entry name" value="BBE"/>
    <property type="match status" value="1"/>
</dbReference>